<proteinExistence type="predicted"/>
<evidence type="ECO:0000313" key="3">
    <source>
        <dbReference type="Proteomes" id="UP000239352"/>
    </source>
</evidence>
<feature type="region of interest" description="Disordered" evidence="1">
    <location>
        <begin position="1"/>
        <end position="24"/>
    </location>
</feature>
<protein>
    <submittedName>
        <fullName evidence="2">Uncharacterized protein</fullName>
    </submittedName>
</protein>
<gene>
    <name evidence="2" type="ORF">CEP50_16180</name>
</gene>
<evidence type="ECO:0000313" key="2">
    <source>
        <dbReference type="EMBL" id="PRW62277.1"/>
    </source>
</evidence>
<accession>A0A2T0GT57</accession>
<name>A0A2T0GT57_ACTMO</name>
<feature type="region of interest" description="Disordered" evidence="1">
    <location>
        <begin position="73"/>
        <end position="142"/>
    </location>
</feature>
<dbReference type="SUPFAM" id="SSF69318">
    <property type="entry name" value="Integrin alpha N-terminal domain"/>
    <property type="match status" value="1"/>
</dbReference>
<sequence length="243" mass="26166">MPVMYVEDTGTGDGDIDIPMNGSEHTAEANYDLDRDGIDETVGVLTEDGYLAYTDSDSDGTADLLRTVDEQGTVLSRSRFDEETGQWVPEQSDGSEHRDRPERDPRSALDGDPMVVDTPAGDRHVGPPTEDTDNDGRADTTVVDTEDGQMLVTDVNGDGAADQMVRISDTGRITVARHTGDGEWTVLEHGGLDGTPTESSGAGAPVTGTEDWLWESPETGQNPRSQPCPAPRRADPAEDSFWE</sequence>
<comment type="caution">
    <text evidence="2">The sequence shown here is derived from an EMBL/GenBank/DDBJ whole genome shotgun (WGS) entry which is preliminary data.</text>
</comment>
<feature type="compositionally biased region" description="Basic and acidic residues" evidence="1">
    <location>
        <begin position="94"/>
        <end position="109"/>
    </location>
</feature>
<dbReference type="InterPro" id="IPR028994">
    <property type="entry name" value="Integrin_alpha_N"/>
</dbReference>
<dbReference type="Proteomes" id="UP000239352">
    <property type="component" value="Unassembled WGS sequence"/>
</dbReference>
<evidence type="ECO:0000256" key="1">
    <source>
        <dbReference type="SAM" id="MobiDB-lite"/>
    </source>
</evidence>
<feature type="region of interest" description="Disordered" evidence="1">
    <location>
        <begin position="188"/>
        <end position="243"/>
    </location>
</feature>
<dbReference type="AlphaFoldDB" id="A0A2T0GT57"/>
<dbReference type="STRING" id="1050202.GCA_000384035_03793"/>
<dbReference type="EMBL" id="PVSR01000036">
    <property type="protein sequence ID" value="PRW62277.1"/>
    <property type="molecule type" value="Genomic_DNA"/>
</dbReference>
<reference evidence="2 3" key="1">
    <citation type="submission" date="2018-03" db="EMBL/GenBank/DDBJ databases">
        <title>Actinopolyspora mortivallis from Sahara, screening for active biomolecules.</title>
        <authorList>
            <person name="Selama O."/>
            <person name="Wellington E.M.H."/>
            <person name="Hacene H."/>
        </authorList>
    </citation>
    <scope>NUCLEOTIDE SEQUENCE [LARGE SCALE GENOMIC DNA]</scope>
    <source>
        <strain evidence="2 3">M5A</strain>
    </source>
</reference>
<keyword evidence="3" id="KW-1185">Reference proteome</keyword>
<dbReference type="InParanoid" id="A0A2T0GT57"/>
<organism evidence="2 3">
    <name type="scientific">Actinopolyspora mortivallis</name>
    <dbReference type="NCBI Taxonomy" id="33906"/>
    <lineage>
        <taxon>Bacteria</taxon>
        <taxon>Bacillati</taxon>
        <taxon>Actinomycetota</taxon>
        <taxon>Actinomycetes</taxon>
        <taxon>Actinopolysporales</taxon>
        <taxon>Actinopolysporaceae</taxon>
        <taxon>Actinopolyspora</taxon>
    </lineage>
</organism>